<reference evidence="3" key="1">
    <citation type="journal article" date="2019" name="Int. J. Syst. Evol. Microbiol.">
        <title>The Global Catalogue of Microorganisms (GCM) 10K type strain sequencing project: providing services to taxonomists for standard genome sequencing and annotation.</title>
        <authorList>
            <consortium name="The Broad Institute Genomics Platform"/>
            <consortium name="The Broad Institute Genome Sequencing Center for Infectious Disease"/>
            <person name="Wu L."/>
            <person name="Ma J."/>
        </authorList>
    </citation>
    <scope>NUCLEOTIDE SEQUENCE [LARGE SCALE GENOMIC DNA]</scope>
    <source>
        <strain evidence="3">JCM 31290</strain>
    </source>
</reference>
<sequence length="152" mass="16978">MVSAPSPAESEAEAGGDAVGRITVGDFEESFPMDLTYRGVEEYQGSWIRALKRLERGDNATSCLVSSIKNPATSNFVFCWPLYRSGEVVYVQSSLIFLEELDEAFVPDEPWRSVGPRSKVDEDGNEISEWQTTVDELRQFLHRQPGVGLGER</sequence>
<evidence type="ECO:0000313" key="3">
    <source>
        <dbReference type="Proteomes" id="UP001501115"/>
    </source>
</evidence>
<dbReference type="Proteomes" id="UP001501115">
    <property type="component" value="Unassembled WGS sequence"/>
</dbReference>
<accession>A0ABP8FDM3</accession>
<evidence type="ECO:0000259" key="1">
    <source>
        <dbReference type="Pfam" id="PF18228"/>
    </source>
</evidence>
<dbReference type="InterPro" id="IPR053755">
    <property type="entry name" value="CDI_immunity_sf"/>
</dbReference>
<dbReference type="EMBL" id="BAABET010000002">
    <property type="protein sequence ID" value="GAA4301153.1"/>
    <property type="molecule type" value="Genomic_DNA"/>
</dbReference>
<dbReference type="InterPro" id="IPR040509">
    <property type="entry name" value="CdiI_C"/>
</dbReference>
<keyword evidence="3" id="KW-1185">Reference proteome</keyword>
<proteinExistence type="predicted"/>
<evidence type="ECO:0000313" key="2">
    <source>
        <dbReference type="EMBL" id="GAA4301153.1"/>
    </source>
</evidence>
<feature type="domain" description="CdiI C-terminal" evidence="1">
    <location>
        <begin position="33"/>
        <end position="140"/>
    </location>
</feature>
<name>A0ABP8FDM3_9ACTN</name>
<gene>
    <name evidence="2" type="ORF">GCM10023086_16960</name>
</gene>
<protein>
    <recommendedName>
        <fullName evidence="1">CdiI C-terminal domain-containing protein</fullName>
    </recommendedName>
</protein>
<comment type="caution">
    <text evidence="2">The sequence shown here is derived from an EMBL/GenBank/DDBJ whole genome shotgun (WGS) entry which is preliminary data.</text>
</comment>
<organism evidence="2 3">
    <name type="scientific">Streptomyces venetus</name>
    <dbReference type="NCBI Taxonomy" id="1701086"/>
    <lineage>
        <taxon>Bacteria</taxon>
        <taxon>Bacillati</taxon>
        <taxon>Actinomycetota</taxon>
        <taxon>Actinomycetes</taxon>
        <taxon>Kitasatosporales</taxon>
        <taxon>Streptomycetaceae</taxon>
        <taxon>Streptomyces</taxon>
    </lineage>
</organism>
<dbReference type="CDD" id="cd20699">
    <property type="entry name" value="CdiI_ECL-like"/>
    <property type="match status" value="1"/>
</dbReference>
<dbReference type="Pfam" id="PF18228">
    <property type="entry name" value="CdiI_N"/>
    <property type="match status" value="1"/>
</dbReference>
<dbReference type="Gene3D" id="3.30.2450.20">
    <property type="match status" value="1"/>
</dbReference>